<keyword evidence="5" id="KW-1185">Reference proteome</keyword>
<dbReference type="Pfam" id="PF02517">
    <property type="entry name" value="Rce1-like"/>
    <property type="match status" value="1"/>
</dbReference>
<feature type="transmembrane region" description="Helical" evidence="2">
    <location>
        <begin position="224"/>
        <end position="241"/>
    </location>
</feature>
<dbReference type="EMBL" id="MCOG01000286">
    <property type="protein sequence ID" value="ORY20567.1"/>
    <property type="molecule type" value="Genomic_DNA"/>
</dbReference>
<feature type="transmembrane region" description="Helical" evidence="2">
    <location>
        <begin position="160"/>
        <end position="179"/>
    </location>
</feature>
<organism evidence="4 5">
    <name type="scientific">Neocallimastix californiae</name>
    <dbReference type="NCBI Taxonomy" id="1754190"/>
    <lineage>
        <taxon>Eukaryota</taxon>
        <taxon>Fungi</taxon>
        <taxon>Fungi incertae sedis</taxon>
        <taxon>Chytridiomycota</taxon>
        <taxon>Chytridiomycota incertae sedis</taxon>
        <taxon>Neocallimastigomycetes</taxon>
        <taxon>Neocallimastigales</taxon>
        <taxon>Neocallimastigaceae</taxon>
        <taxon>Neocallimastix</taxon>
    </lineage>
</organism>
<dbReference type="AlphaFoldDB" id="A0A1Y2AE56"/>
<dbReference type="PANTHER" id="PTHR36435:SF1">
    <property type="entry name" value="CAAX AMINO TERMINAL PROTEASE FAMILY PROTEIN"/>
    <property type="match status" value="1"/>
</dbReference>
<evidence type="ECO:0000313" key="5">
    <source>
        <dbReference type="Proteomes" id="UP000193920"/>
    </source>
</evidence>
<reference evidence="4 5" key="1">
    <citation type="submission" date="2016-08" db="EMBL/GenBank/DDBJ databases">
        <title>A Parts List for Fungal Cellulosomes Revealed by Comparative Genomics.</title>
        <authorList>
            <consortium name="DOE Joint Genome Institute"/>
            <person name="Haitjema C.H."/>
            <person name="Gilmore S.P."/>
            <person name="Henske J.K."/>
            <person name="Solomon K.V."/>
            <person name="De Groot R."/>
            <person name="Kuo A."/>
            <person name="Mondo S.J."/>
            <person name="Salamov A.A."/>
            <person name="Labutti K."/>
            <person name="Zhao Z."/>
            <person name="Chiniquy J."/>
            <person name="Barry K."/>
            <person name="Brewer H.M."/>
            <person name="Purvine S.O."/>
            <person name="Wright A.T."/>
            <person name="Boxma B."/>
            <person name="Van Alen T."/>
            <person name="Hackstein J.H."/>
            <person name="Baker S.E."/>
            <person name="Grigoriev I.V."/>
            <person name="O'Malley M.A."/>
        </authorList>
    </citation>
    <scope>NUCLEOTIDE SEQUENCE [LARGE SCALE GENOMIC DNA]</scope>
    <source>
        <strain evidence="4 5">G1</strain>
    </source>
</reference>
<dbReference type="InterPro" id="IPR052710">
    <property type="entry name" value="CAAX_protease"/>
</dbReference>
<dbReference type="PANTHER" id="PTHR36435">
    <property type="entry name" value="SLR1288 PROTEIN"/>
    <property type="match status" value="1"/>
</dbReference>
<dbReference type="Proteomes" id="UP000193920">
    <property type="component" value="Unassembled WGS sequence"/>
</dbReference>
<dbReference type="InterPro" id="IPR003675">
    <property type="entry name" value="Rce1/LyrA-like_dom"/>
</dbReference>
<keyword evidence="2" id="KW-0812">Transmembrane</keyword>
<name>A0A1Y2AE56_9FUNG</name>
<feature type="transmembrane region" description="Helical" evidence="2">
    <location>
        <begin position="120"/>
        <end position="140"/>
    </location>
</feature>
<evidence type="ECO:0000259" key="3">
    <source>
        <dbReference type="Pfam" id="PF02517"/>
    </source>
</evidence>
<feature type="region of interest" description="Disordered" evidence="1">
    <location>
        <begin position="1"/>
        <end position="60"/>
    </location>
</feature>
<proteinExistence type="predicted"/>
<sequence>MDNANFDNDNKLTTETVVKPDQEFKKRPVQKQNEKESNHQENNNEQEGEGEGEGEDESEYEYEYEYVPSTALYIIGIGALIFTVGFLIFINLNYPMSKHLKQMFIGSLIDFKNQFFMKKVYIAAVGIFIVFQIFTTITQILIKYIQPDASNSTNKDLNDFAGSSVIGAFIIAGIIFPVGEELIFRKLLFGILNHFSTLLAFIVSSFVFAFYHFEFSIQKLKEEYIRFPIYLFAGLMFAYVYNDTGCILATMLGHILNNSYTVILSLLGVLQQ</sequence>
<feature type="transmembrane region" description="Helical" evidence="2">
    <location>
        <begin position="71"/>
        <end position="94"/>
    </location>
</feature>
<gene>
    <name evidence="4" type="ORF">LY90DRAFT_707814</name>
</gene>
<accession>A0A1Y2AE56</accession>
<dbReference type="GO" id="GO:0004175">
    <property type="term" value="F:endopeptidase activity"/>
    <property type="evidence" value="ECO:0007669"/>
    <property type="project" value="UniProtKB-ARBA"/>
</dbReference>
<feature type="domain" description="CAAX prenyl protease 2/Lysostaphin resistance protein A-like" evidence="3">
    <location>
        <begin position="165"/>
        <end position="259"/>
    </location>
</feature>
<keyword evidence="2" id="KW-1133">Transmembrane helix</keyword>
<comment type="caution">
    <text evidence="4">The sequence shown here is derived from an EMBL/GenBank/DDBJ whole genome shotgun (WGS) entry which is preliminary data.</text>
</comment>
<evidence type="ECO:0000256" key="1">
    <source>
        <dbReference type="SAM" id="MobiDB-lite"/>
    </source>
</evidence>
<keyword evidence="2" id="KW-0472">Membrane</keyword>
<dbReference type="GO" id="GO:0080120">
    <property type="term" value="P:CAAX-box protein maturation"/>
    <property type="evidence" value="ECO:0007669"/>
    <property type="project" value="UniProtKB-ARBA"/>
</dbReference>
<feature type="compositionally biased region" description="Acidic residues" evidence="1">
    <location>
        <begin position="44"/>
        <end position="60"/>
    </location>
</feature>
<dbReference type="OrthoDB" id="2146670at2759"/>
<feature type="transmembrane region" description="Helical" evidence="2">
    <location>
        <begin position="248"/>
        <end position="270"/>
    </location>
</feature>
<evidence type="ECO:0000313" key="4">
    <source>
        <dbReference type="EMBL" id="ORY20567.1"/>
    </source>
</evidence>
<evidence type="ECO:0000256" key="2">
    <source>
        <dbReference type="SAM" id="Phobius"/>
    </source>
</evidence>
<protein>
    <recommendedName>
        <fullName evidence="3">CAAX prenyl protease 2/Lysostaphin resistance protein A-like domain-containing protein</fullName>
    </recommendedName>
</protein>
<feature type="transmembrane region" description="Helical" evidence="2">
    <location>
        <begin position="191"/>
        <end position="212"/>
    </location>
</feature>
<feature type="compositionally biased region" description="Basic and acidic residues" evidence="1">
    <location>
        <begin position="8"/>
        <end position="39"/>
    </location>
</feature>